<name>A0ABX6V4Z7_9GAMM</name>
<reference evidence="1" key="1">
    <citation type="submission" date="2021-07" db="EMBL/GenBank/DDBJ databases">
        <title>Shewanella sp. YLB-07 whole genome sequence.</title>
        <authorList>
            <person name="Yu L."/>
        </authorList>
    </citation>
    <scope>NUCLEOTIDE SEQUENCE</scope>
    <source>
        <strain evidence="1">YLB-08</strain>
    </source>
</reference>
<dbReference type="SUPFAM" id="SSF53850">
    <property type="entry name" value="Periplasmic binding protein-like II"/>
    <property type="match status" value="1"/>
</dbReference>
<protein>
    <submittedName>
        <fullName evidence="1">Phosphate/phosphite/phosphonate ABC transporter substrate-binding protein</fullName>
    </submittedName>
</protein>
<evidence type="ECO:0000313" key="2">
    <source>
        <dbReference type="Proteomes" id="UP000316416"/>
    </source>
</evidence>
<gene>
    <name evidence="1" type="ORF">FM038_008425</name>
</gene>
<dbReference type="EMBL" id="CP045503">
    <property type="protein sequence ID" value="QPG57463.1"/>
    <property type="molecule type" value="Genomic_DNA"/>
</dbReference>
<dbReference type="PANTHER" id="PTHR35841:SF1">
    <property type="entry name" value="PHOSPHONATES-BINDING PERIPLASMIC PROTEIN"/>
    <property type="match status" value="1"/>
</dbReference>
<proteinExistence type="predicted"/>
<dbReference type="Pfam" id="PF12974">
    <property type="entry name" value="Phosphonate-bd"/>
    <property type="match status" value="1"/>
</dbReference>
<sequence length="299" mass="33965">MLNKFIVSLMAGICLLSCERQQDRQYQLHFSDTSVVEQVSYIFGIHPLHNPQRLFEIFNPYIQYLSDNIEGVSFTLEASRNYAAFDEKLYSGKFDFALPNPFQTFNAMSKGYRVFAKMGDDENFKGIILTRKDSGIDKVTDLKGKAVSYPAPTALAATMMPQYYLQTHGVDVMLDLDNRYVGSQESSIMNVYLKQTAAASTWPLPWIALSKERPELALELEVKWSTPPLINNGLVVKDEIPNKIVEQVANLTAELHLHPEGMVMLEAMALSRFELASNEDYQVVDQFLIKFSEQVRPIN</sequence>
<dbReference type="Proteomes" id="UP000316416">
    <property type="component" value="Chromosome"/>
</dbReference>
<dbReference type="PANTHER" id="PTHR35841">
    <property type="entry name" value="PHOSPHONATES-BINDING PERIPLASMIC PROTEIN"/>
    <property type="match status" value="1"/>
</dbReference>
<dbReference type="Gene3D" id="3.40.190.10">
    <property type="entry name" value="Periplasmic binding protein-like II"/>
    <property type="match status" value="2"/>
</dbReference>
<dbReference type="RefSeq" id="WP_142872825.1">
    <property type="nucleotide sequence ID" value="NZ_CP045503.2"/>
</dbReference>
<organism evidence="1 2">
    <name type="scientific">Shewanella eurypsychrophilus</name>
    <dbReference type="NCBI Taxonomy" id="2593656"/>
    <lineage>
        <taxon>Bacteria</taxon>
        <taxon>Pseudomonadati</taxon>
        <taxon>Pseudomonadota</taxon>
        <taxon>Gammaproteobacteria</taxon>
        <taxon>Alteromonadales</taxon>
        <taxon>Shewanellaceae</taxon>
        <taxon>Shewanella</taxon>
    </lineage>
</organism>
<keyword evidence="2" id="KW-1185">Reference proteome</keyword>
<evidence type="ECO:0000313" key="1">
    <source>
        <dbReference type="EMBL" id="QPG57463.1"/>
    </source>
</evidence>
<accession>A0ABX6V4Z7</accession>